<dbReference type="InterPro" id="IPR003421">
    <property type="entry name" value="Opine_DH"/>
</dbReference>
<evidence type="ECO:0000313" key="3">
    <source>
        <dbReference type="Proteomes" id="UP001519460"/>
    </source>
</evidence>
<dbReference type="AlphaFoldDB" id="A0ABD0LXE9"/>
<dbReference type="SUPFAM" id="SSF48179">
    <property type="entry name" value="6-phosphogluconate dehydrogenase C-terminal domain-like"/>
    <property type="match status" value="1"/>
</dbReference>
<dbReference type="InterPro" id="IPR008927">
    <property type="entry name" value="6-PGluconate_DH-like_C_sf"/>
</dbReference>
<feature type="domain" description="Opine dehydrogenase" evidence="1">
    <location>
        <begin position="200"/>
        <end position="363"/>
    </location>
</feature>
<dbReference type="PANTHER" id="PTHR38015:SF1">
    <property type="entry name" value="OPINE DEHYDROGENASE DOMAIN-CONTAINING PROTEIN"/>
    <property type="match status" value="1"/>
</dbReference>
<evidence type="ECO:0000259" key="1">
    <source>
        <dbReference type="Pfam" id="PF02317"/>
    </source>
</evidence>
<name>A0ABD0LXE9_9CAEN</name>
<organism evidence="2 3">
    <name type="scientific">Batillaria attramentaria</name>
    <dbReference type="NCBI Taxonomy" id="370345"/>
    <lineage>
        <taxon>Eukaryota</taxon>
        <taxon>Metazoa</taxon>
        <taxon>Spiralia</taxon>
        <taxon>Lophotrochozoa</taxon>
        <taxon>Mollusca</taxon>
        <taxon>Gastropoda</taxon>
        <taxon>Caenogastropoda</taxon>
        <taxon>Sorbeoconcha</taxon>
        <taxon>Cerithioidea</taxon>
        <taxon>Batillariidae</taxon>
        <taxon>Batillaria</taxon>
    </lineage>
</organism>
<dbReference type="InterPro" id="IPR036291">
    <property type="entry name" value="NAD(P)-bd_dom_sf"/>
</dbReference>
<dbReference type="InterPro" id="IPR051729">
    <property type="entry name" value="Opine/Lysopine_DH"/>
</dbReference>
<dbReference type="Gene3D" id="1.10.1040.10">
    <property type="entry name" value="N-(1-d-carboxylethyl)-l-norvaline Dehydrogenase, domain 2"/>
    <property type="match status" value="1"/>
</dbReference>
<proteinExistence type="predicted"/>
<accession>A0ABD0LXE9</accession>
<keyword evidence="3" id="KW-1185">Reference proteome</keyword>
<dbReference type="EMBL" id="JACVVK020000017">
    <property type="protein sequence ID" value="KAK7504052.1"/>
    <property type="molecule type" value="Genomic_DNA"/>
</dbReference>
<dbReference type="SUPFAM" id="SSF51735">
    <property type="entry name" value="NAD(P)-binding Rossmann-fold domains"/>
    <property type="match status" value="1"/>
</dbReference>
<dbReference type="Proteomes" id="UP001519460">
    <property type="component" value="Unassembled WGS sequence"/>
</dbReference>
<dbReference type="PANTHER" id="PTHR38015">
    <property type="entry name" value="BLR6086 PROTEIN"/>
    <property type="match status" value="1"/>
</dbReference>
<gene>
    <name evidence="2" type="ORF">BaRGS_00004784</name>
</gene>
<reference evidence="2 3" key="1">
    <citation type="journal article" date="2023" name="Sci. Data">
        <title>Genome assembly of the Korean intertidal mud-creeper Batillaria attramentaria.</title>
        <authorList>
            <person name="Patra A.K."/>
            <person name="Ho P.T."/>
            <person name="Jun S."/>
            <person name="Lee S.J."/>
            <person name="Kim Y."/>
            <person name="Won Y.J."/>
        </authorList>
    </citation>
    <scope>NUCLEOTIDE SEQUENCE [LARGE SCALE GENOMIC DNA]</scope>
    <source>
        <strain evidence="2">Wonlab-2016</strain>
    </source>
</reference>
<comment type="caution">
    <text evidence="2">The sequence shown here is derived from an EMBL/GenBank/DDBJ whole genome shotgun (WGS) entry which is preliminary data.</text>
</comment>
<dbReference type="InterPro" id="IPR013328">
    <property type="entry name" value="6PGD_dom2"/>
</dbReference>
<evidence type="ECO:0000313" key="2">
    <source>
        <dbReference type="EMBL" id="KAK7504052.1"/>
    </source>
</evidence>
<dbReference type="Pfam" id="PF02317">
    <property type="entry name" value="Octopine_DH"/>
    <property type="match status" value="1"/>
</dbReference>
<sequence>MSEKLTVCVCGGGNGAHVMAGLAASRPQTEARVLTLFRDEAARWTEALKTSDLTVKRSFPDGSTDEVKGKPSLVTKDPAQAIPGADVIIFCVPAFAHQQYFTAIAPHVQPDTAIIGLPGQPGFEFQCFDILKDKAKRCAILNFETLPWACRITEFGKKVEVLGTKISLTGSKITGQSQLKFDPFQTLESLLKGQPKLKQANNYIEICLMAYIVHPPIIYARWKDWDGKPVSEKPLFYQGLDDFGGECLKKVSDENVKIARVVEQKKPELKQSNVLDLLDWYKQDYAETISDFSSIKTAMRTNTAYNGLVHPMKDAGDGKWVPDFHNRYLSEDIPFSLVITKGLAELAAVPTPEIDKVLAWCQEKLGKEYIVGSELKGKDLKESRAPQAYGFKSLDDLVNLL</sequence>
<dbReference type="Gene3D" id="3.40.50.720">
    <property type="entry name" value="NAD(P)-binding Rossmann-like Domain"/>
    <property type="match status" value="1"/>
</dbReference>
<protein>
    <recommendedName>
        <fullName evidence="1">Opine dehydrogenase domain-containing protein</fullName>
    </recommendedName>
</protein>